<evidence type="ECO:0000256" key="1">
    <source>
        <dbReference type="SAM" id="MobiDB-lite"/>
    </source>
</evidence>
<feature type="chain" id="PRO_5025503796" evidence="2">
    <location>
        <begin position="22"/>
        <end position="83"/>
    </location>
</feature>
<accession>A0A6B0UEI9</accession>
<sequence>MYKLWGFLLWLLTLEERLSTCQYKDPESNGNPRRRPRLTTRASVPRSPTCWKHSIRDTAISEDLTVTHLLCTWSMAMRWTSNK</sequence>
<name>A0A6B0UEI9_IXORI</name>
<evidence type="ECO:0000256" key="2">
    <source>
        <dbReference type="SAM" id="SignalP"/>
    </source>
</evidence>
<keyword evidence="2" id="KW-0732">Signal</keyword>
<reference evidence="3" key="1">
    <citation type="submission" date="2019-12" db="EMBL/GenBank/DDBJ databases">
        <title>An insight into the sialome of adult female Ixodes ricinus ticks feeding for 6 days.</title>
        <authorList>
            <person name="Perner J."/>
            <person name="Ribeiro J.M.C."/>
        </authorList>
    </citation>
    <scope>NUCLEOTIDE SEQUENCE</scope>
    <source>
        <strain evidence="3">Semi-engorged</strain>
        <tissue evidence="3">Salivary glands</tissue>
    </source>
</reference>
<organism evidence="3">
    <name type="scientific">Ixodes ricinus</name>
    <name type="common">Common tick</name>
    <name type="synonym">Acarus ricinus</name>
    <dbReference type="NCBI Taxonomy" id="34613"/>
    <lineage>
        <taxon>Eukaryota</taxon>
        <taxon>Metazoa</taxon>
        <taxon>Ecdysozoa</taxon>
        <taxon>Arthropoda</taxon>
        <taxon>Chelicerata</taxon>
        <taxon>Arachnida</taxon>
        <taxon>Acari</taxon>
        <taxon>Parasitiformes</taxon>
        <taxon>Ixodida</taxon>
        <taxon>Ixodoidea</taxon>
        <taxon>Ixodidae</taxon>
        <taxon>Ixodinae</taxon>
        <taxon>Ixodes</taxon>
    </lineage>
</organism>
<feature type="signal peptide" evidence="2">
    <location>
        <begin position="1"/>
        <end position="21"/>
    </location>
</feature>
<dbReference type="AlphaFoldDB" id="A0A6B0UEI9"/>
<dbReference type="EMBL" id="GIFC01002790">
    <property type="protein sequence ID" value="MXU84873.1"/>
    <property type="molecule type" value="Transcribed_RNA"/>
</dbReference>
<protein>
    <submittedName>
        <fullName evidence="3">Putative secreted protein</fullName>
    </submittedName>
</protein>
<evidence type="ECO:0000313" key="3">
    <source>
        <dbReference type="EMBL" id="MXU84873.1"/>
    </source>
</evidence>
<feature type="region of interest" description="Disordered" evidence="1">
    <location>
        <begin position="23"/>
        <end position="45"/>
    </location>
</feature>
<proteinExistence type="predicted"/>